<proteinExistence type="predicted"/>
<dbReference type="EMBL" id="LAZR01008346">
    <property type="protein sequence ID" value="KKM79357.1"/>
    <property type="molecule type" value="Genomic_DNA"/>
</dbReference>
<gene>
    <name evidence="1" type="ORF">LCGC14_1350720</name>
</gene>
<dbReference type="AlphaFoldDB" id="A0A0F9NDA9"/>
<organism evidence="1">
    <name type="scientific">marine sediment metagenome</name>
    <dbReference type="NCBI Taxonomy" id="412755"/>
    <lineage>
        <taxon>unclassified sequences</taxon>
        <taxon>metagenomes</taxon>
        <taxon>ecological metagenomes</taxon>
    </lineage>
</organism>
<reference evidence="1" key="1">
    <citation type="journal article" date="2015" name="Nature">
        <title>Complex archaea that bridge the gap between prokaryotes and eukaryotes.</title>
        <authorList>
            <person name="Spang A."/>
            <person name="Saw J.H."/>
            <person name="Jorgensen S.L."/>
            <person name="Zaremba-Niedzwiedzka K."/>
            <person name="Martijn J."/>
            <person name="Lind A.E."/>
            <person name="van Eijk R."/>
            <person name="Schleper C."/>
            <person name="Guy L."/>
            <person name="Ettema T.J."/>
        </authorList>
    </citation>
    <scope>NUCLEOTIDE SEQUENCE</scope>
</reference>
<evidence type="ECO:0000313" key="1">
    <source>
        <dbReference type="EMBL" id="KKM79357.1"/>
    </source>
</evidence>
<name>A0A0F9NDA9_9ZZZZ</name>
<dbReference type="SUPFAM" id="SSF46785">
    <property type="entry name" value="Winged helix' DNA-binding domain"/>
    <property type="match status" value="1"/>
</dbReference>
<accession>A0A0F9NDA9</accession>
<comment type="caution">
    <text evidence="1">The sequence shown here is derived from an EMBL/GenBank/DDBJ whole genome shotgun (WGS) entry which is preliminary data.</text>
</comment>
<dbReference type="InterPro" id="IPR036390">
    <property type="entry name" value="WH_DNA-bd_sf"/>
</dbReference>
<sequence>MKDEKKKYGLGKKQKRILRYLKKENKIVKTSDISNNTLNEHDFSENMFRWNNVSSSKGLKKKGLIRMYKNKDGHWRYKITQKGKKIDLGKKEIEIKKPYVRL</sequence>
<protein>
    <submittedName>
        <fullName evidence="1">Uncharacterized protein</fullName>
    </submittedName>
</protein>